<organism evidence="2 3">
    <name type="scientific">Alkaliphilus metalliredigens (strain QYMF)</name>
    <dbReference type="NCBI Taxonomy" id="293826"/>
    <lineage>
        <taxon>Bacteria</taxon>
        <taxon>Bacillati</taxon>
        <taxon>Bacillota</taxon>
        <taxon>Clostridia</taxon>
        <taxon>Peptostreptococcales</taxon>
        <taxon>Natronincolaceae</taxon>
        <taxon>Alkaliphilus</taxon>
    </lineage>
</organism>
<dbReference type="InterPro" id="IPR029058">
    <property type="entry name" value="AB_hydrolase_fold"/>
</dbReference>
<dbReference type="AlphaFoldDB" id="A6TKH2"/>
<dbReference type="HOGENOM" id="CLU_026209_1_0_9"/>
<dbReference type="Pfam" id="PF12146">
    <property type="entry name" value="Hydrolase_4"/>
    <property type="match status" value="1"/>
</dbReference>
<dbReference type="Gene3D" id="3.40.50.1820">
    <property type="entry name" value="alpha/beta hydrolase"/>
    <property type="match status" value="1"/>
</dbReference>
<dbReference type="RefSeq" id="WP_011971598.1">
    <property type="nucleotide sequence ID" value="NC_009633.1"/>
</dbReference>
<protein>
    <submittedName>
        <fullName evidence="2">Alpha/beta hydrolase fold</fullName>
    </submittedName>
</protein>
<dbReference type="InterPro" id="IPR051044">
    <property type="entry name" value="MAG_DAG_Lipase"/>
</dbReference>
<evidence type="ECO:0000313" key="2">
    <source>
        <dbReference type="EMBL" id="ABR46690.1"/>
    </source>
</evidence>
<reference evidence="3" key="1">
    <citation type="journal article" date="2016" name="Genome Announc.">
        <title>Complete genome sequence of Alkaliphilus metalliredigens strain QYMF, an alkaliphilic and metal-reducing bacterium isolated from borax-contaminated leachate ponds.</title>
        <authorList>
            <person name="Hwang C."/>
            <person name="Copeland A."/>
            <person name="Lucas S."/>
            <person name="Lapidus A."/>
            <person name="Barry K."/>
            <person name="Detter J.C."/>
            <person name="Glavina Del Rio T."/>
            <person name="Hammon N."/>
            <person name="Israni S."/>
            <person name="Dalin E."/>
            <person name="Tice H."/>
            <person name="Pitluck S."/>
            <person name="Chertkov O."/>
            <person name="Brettin T."/>
            <person name="Bruce D."/>
            <person name="Han C."/>
            <person name="Schmutz J."/>
            <person name="Larimer F."/>
            <person name="Land M.L."/>
            <person name="Hauser L."/>
            <person name="Kyrpides N."/>
            <person name="Mikhailova N."/>
            <person name="Ye Q."/>
            <person name="Zhou J."/>
            <person name="Richardson P."/>
            <person name="Fields M.W."/>
        </authorList>
    </citation>
    <scope>NUCLEOTIDE SEQUENCE [LARGE SCALE GENOMIC DNA]</scope>
    <source>
        <strain evidence="3">QYMF</strain>
    </source>
</reference>
<evidence type="ECO:0000259" key="1">
    <source>
        <dbReference type="Pfam" id="PF12146"/>
    </source>
</evidence>
<keyword evidence="2" id="KW-0378">Hydrolase</keyword>
<dbReference type="KEGG" id="amt:Amet_0462"/>
<feature type="domain" description="Serine aminopeptidase S33" evidence="1">
    <location>
        <begin position="36"/>
        <end position="296"/>
    </location>
</feature>
<dbReference type="GO" id="GO:0016787">
    <property type="term" value="F:hydrolase activity"/>
    <property type="evidence" value="ECO:0007669"/>
    <property type="project" value="UniProtKB-KW"/>
</dbReference>
<evidence type="ECO:0000313" key="3">
    <source>
        <dbReference type="Proteomes" id="UP000001572"/>
    </source>
</evidence>
<name>A6TKH2_ALKMQ</name>
<gene>
    <name evidence="2" type="ordered locus">Amet_0462</name>
</gene>
<dbReference type="STRING" id="293826.Amet_0462"/>
<sequence>MDNLVDIFTETIKMSDGQSIHLKRWTPRVSSLKPVVIQIAHGMAEHIQRYDEFAKALVKEGWIVHGHDHRGHGSTAKESGELGYFADEEGWERVIKDLNEVTRKIKAEYPDSQVILFGHSMGSFLARRYVQLFPQEVDALILSGTGCSKGLLGRIGIQVAALSEVVYGKKKQNKLLDKLAFGGFNVRFEPTETSFDWLSRDPQMIQDYIGDPLCGFIFTTEAFYDMLKGIEELHKQKNIEKTPKNLPLYIFSGECDPVGDYGKGVKVVYETYVGLGIEEVHYKLYPGGRHEMLNEINREEVYRDIIVWIKDALAEKNHSLSNVPKIK</sequence>
<accession>A6TKH2</accession>
<dbReference type="PANTHER" id="PTHR11614">
    <property type="entry name" value="PHOSPHOLIPASE-RELATED"/>
    <property type="match status" value="1"/>
</dbReference>
<keyword evidence="3" id="KW-1185">Reference proteome</keyword>
<dbReference type="eggNOG" id="COG2267">
    <property type="taxonomic scope" value="Bacteria"/>
</dbReference>
<dbReference type="Proteomes" id="UP000001572">
    <property type="component" value="Chromosome"/>
</dbReference>
<proteinExistence type="predicted"/>
<dbReference type="InterPro" id="IPR022742">
    <property type="entry name" value="Hydrolase_4"/>
</dbReference>
<dbReference type="SUPFAM" id="SSF53474">
    <property type="entry name" value="alpha/beta-Hydrolases"/>
    <property type="match status" value="1"/>
</dbReference>
<dbReference type="EMBL" id="CP000724">
    <property type="protein sequence ID" value="ABR46690.1"/>
    <property type="molecule type" value="Genomic_DNA"/>
</dbReference>